<dbReference type="EMBL" id="MNPL01001448">
    <property type="protein sequence ID" value="OQR79144.1"/>
    <property type="molecule type" value="Genomic_DNA"/>
</dbReference>
<keyword evidence="2" id="KW-1185">Reference proteome</keyword>
<sequence length="164" mass="18297">SGKQRIASPRSSRDDFRVGYPKHAPCLAKPNQRRINASLTLKLRLKRWKRPNSTIKLPWPFVPMSATGSARRMPSRKHAARRPSNGQLIIKMASASSADVMCQGFDLNLVCQSLLPSPGTHPKGTGKSLVSKVLKAYMKSWIRTCSALCRPDGIRFRFVSTFFA</sequence>
<accession>A0A1V9Y094</accession>
<protein>
    <submittedName>
        <fullName evidence="1">Uncharacterized protein</fullName>
    </submittedName>
</protein>
<organism evidence="1 2">
    <name type="scientific">Tropilaelaps mercedesae</name>
    <dbReference type="NCBI Taxonomy" id="418985"/>
    <lineage>
        <taxon>Eukaryota</taxon>
        <taxon>Metazoa</taxon>
        <taxon>Ecdysozoa</taxon>
        <taxon>Arthropoda</taxon>
        <taxon>Chelicerata</taxon>
        <taxon>Arachnida</taxon>
        <taxon>Acari</taxon>
        <taxon>Parasitiformes</taxon>
        <taxon>Mesostigmata</taxon>
        <taxon>Gamasina</taxon>
        <taxon>Dermanyssoidea</taxon>
        <taxon>Laelapidae</taxon>
        <taxon>Tropilaelaps</taxon>
    </lineage>
</organism>
<evidence type="ECO:0000313" key="2">
    <source>
        <dbReference type="Proteomes" id="UP000192247"/>
    </source>
</evidence>
<name>A0A1V9Y094_9ACAR</name>
<comment type="caution">
    <text evidence="1">The sequence shown here is derived from an EMBL/GenBank/DDBJ whole genome shotgun (WGS) entry which is preliminary data.</text>
</comment>
<feature type="non-terminal residue" evidence="1">
    <location>
        <position position="1"/>
    </location>
</feature>
<evidence type="ECO:0000313" key="1">
    <source>
        <dbReference type="EMBL" id="OQR79144.1"/>
    </source>
</evidence>
<reference evidence="1 2" key="1">
    <citation type="journal article" date="2017" name="Gigascience">
        <title>Draft genome of the honey bee ectoparasitic mite, Tropilaelaps mercedesae, is shaped by the parasitic life history.</title>
        <authorList>
            <person name="Dong X."/>
            <person name="Armstrong S.D."/>
            <person name="Xia D."/>
            <person name="Makepeace B.L."/>
            <person name="Darby A.C."/>
            <person name="Kadowaki T."/>
        </authorList>
    </citation>
    <scope>NUCLEOTIDE SEQUENCE [LARGE SCALE GENOMIC DNA]</scope>
    <source>
        <strain evidence="1">Wuxi-XJTLU</strain>
    </source>
</reference>
<dbReference type="Proteomes" id="UP000192247">
    <property type="component" value="Unassembled WGS sequence"/>
</dbReference>
<gene>
    <name evidence="1" type="ORF">BIW11_05941</name>
</gene>
<dbReference type="InParanoid" id="A0A1V9Y094"/>
<proteinExistence type="predicted"/>
<dbReference type="AlphaFoldDB" id="A0A1V9Y094"/>